<dbReference type="EMBL" id="ATLV01014997">
    <property type="status" value="NOT_ANNOTATED_CDS"/>
    <property type="molecule type" value="Genomic_DNA"/>
</dbReference>
<dbReference type="AlphaFoldDB" id="A0A084VPC9"/>
<dbReference type="Proteomes" id="UP000030765">
    <property type="component" value="Unassembled WGS sequence"/>
</dbReference>
<protein>
    <submittedName>
        <fullName evidence="1 2">Rho guanyl nucleotide exchange</fullName>
    </submittedName>
</protein>
<organism evidence="1">
    <name type="scientific">Anopheles sinensis</name>
    <name type="common">Mosquito</name>
    <dbReference type="NCBI Taxonomy" id="74873"/>
    <lineage>
        <taxon>Eukaryota</taxon>
        <taxon>Metazoa</taxon>
        <taxon>Ecdysozoa</taxon>
        <taxon>Arthropoda</taxon>
        <taxon>Hexapoda</taxon>
        <taxon>Insecta</taxon>
        <taxon>Pterygota</taxon>
        <taxon>Neoptera</taxon>
        <taxon>Endopterygota</taxon>
        <taxon>Diptera</taxon>
        <taxon>Nematocera</taxon>
        <taxon>Culicoidea</taxon>
        <taxon>Culicidae</taxon>
        <taxon>Anophelinae</taxon>
        <taxon>Anopheles</taxon>
    </lineage>
</organism>
<evidence type="ECO:0000313" key="2">
    <source>
        <dbReference type="EnsemblMetazoa" id="ASIC007192-PA"/>
    </source>
</evidence>
<dbReference type="EMBL" id="KE524999">
    <property type="protein sequence ID" value="KFB39823.1"/>
    <property type="molecule type" value="Genomic_DNA"/>
</dbReference>
<sequence length="81" mass="7969">MGCCVCPSVVAIAPGVALQATVVPPTVIQLLSEPLAMVTAVRAVGATTAIAADVAVFVTTIPPLPATPTHPPPGGSLAIWT</sequence>
<proteinExistence type="predicted"/>
<reference evidence="1 3" key="1">
    <citation type="journal article" date="2014" name="BMC Genomics">
        <title>Genome sequence of Anopheles sinensis provides insight into genetics basis of mosquito competence for malaria parasites.</title>
        <authorList>
            <person name="Zhou D."/>
            <person name="Zhang D."/>
            <person name="Ding G."/>
            <person name="Shi L."/>
            <person name="Hou Q."/>
            <person name="Ye Y."/>
            <person name="Xu Y."/>
            <person name="Zhou H."/>
            <person name="Xiong C."/>
            <person name="Li S."/>
            <person name="Yu J."/>
            <person name="Hong S."/>
            <person name="Yu X."/>
            <person name="Zou P."/>
            <person name="Chen C."/>
            <person name="Chang X."/>
            <person name="Wang W."/>
            <person name="Lv Y."/>
            <person name="Sun Y."/>
            <person name="Ma L."/>
            <person name="Shen B."/>
            <person name="Zhu C."/>
        </authorList>
    </citation>
    <scope>NUCLEOTIDE SEQUENCE [LARGE SCALE GENOMIC DNA]</scope>
</reference>
<gene>
    <name evidence="1" type="ORF">ZHAS_00007192</name>
</gene>
<dbReference type="VEuPathDB" id="VectorBase:ASIC007192"/>
<evidence type="ECO:0000313" key="3">
    <source>
        <dbReference type="Proteomes" id="UP000030765"/>
    </source>
</evidence>
<keyword evidence="3" id="KW-1185">Reference proteome</keyword>
<dbReference type="EnsemblMetazoa" id="ASIC007192-RA">
    <property type="protein sequence ID" value="ASIC007192-PA"/>
    <property type="gene ID" value="ASIC007192"/>
</dbReference>
<name>A0A084VPC9_ANOSI</name>
<evidence type="ECO:0000313" key="1">
    <source>
        <dbReference type="EMBL" id="KFB39823.1"/>
    </source>
</evidence>
<reference evidence="2" key="2">
    <citation type="submission" date="2020-05" db="UniProtKB">
        <authorList>
            <consortium name="EnsemblMetazoa"/>
        </authorList>
    </citation>
    <scope>IDENTIFICATION</scope>
</reference>
<accession>A0A084VPC9</accession>